<reference evidence="2" key="1">
    <citation type="journal article" date="2019" name="Int. J. Syst. Evol. Microbiol.">
        <title>The Global Catalogue of Microorganisms (GCM) 10K type strain sequencing project: providing services to taxonomists for standard genome sequencing and annotation.</title>
        <authorList>
            <consortium name="The Broad Institute Genomics Platform"/>
            <consortium name="The Broad Institute Genome Sequencing Center for Infectious Disease"/>
            <person name="Wu L."/>
            <person name="Ma J."/>
        </authorList>
    </citation>
    <scope>NUCLEOTIDE SEQUENCE [LARGE SCALE GENOMIC DNA]</scope>
    <source>
        <strain evidence="2">CGMCC 1.15277</strain>
    </source>
</reference>
<comment type="caution">
    <text evidence="1">The sequence shown here is derived from an EMBL/GenBank/DDBJ whole genome shotgun (WGS) entry which is preliminary data.</text>
</comment>
<protein>
    <submittedName>
        <fullName evidence="1">Uncharacterized protein</fullName>
    </submittedName>
</protein>
<name>A0ABW1X110_9ACTN</name>
<dbReference type="Proteomes" id="UP001596266">
    <property type="component" value="Unassembled WGS sequence"/>
</dbReference>
<dbReference type="RefSeq" id="WP_343884620.1">
    <property type="nucleotide sequence ID" value="NZ_BAAAKI010000003.1"/>
</dbReference>
<accession>A0ABW1X110</accession>
<organism evidence="1 2">
    <name type="scientific">Luteococcus sanguinis</name>
    <dbReference type="NCBI Taxonomy" id="174038"/>
    <lineage>
        <taxon>Bacteria</taxon>
        <taxon>Bacillati</taxon>
        <taxon>Actinomycetota</taxon>
        <taxon>Actinomycetes</taxon>
        <taxon>Propionibacteriales</taxon>
        <taxon>Propionibacteriaceae</taxon>
        <taxon>Luteococcus</taxon>
    </lineage>
</organism>
<evidence type="ECO:0000313" key="2">
    <source>
        <dbReference type="Proteomes" id="UP001596266"/>
    </source>
</evidence>
<proteinExistence type="predicted"/>
<evidence type="ECO:0000313" key="1">
    <source>
        <dbReference type="EMBL" id="MFC6397184.1"/>
    </source>
</evidence>
<sequence length="376" mass="41675">MSTPAPSPTPSAAPQWVASDALSPALVEAIDLAAMNEAAGIWLGPATKDQYGPYRPLRLPTGHKLLHAKPTDPDKDALATRPMRDWRYQLSIIAPLFVREVLDPPELWVHNRKRQAAWTNRMWEVLSPGGKKDPSGYFGRESFMNSDGKLAQRVGGVPAKRTTAKARLGVEALWWTVLPDADGMAWIQLQANTTSLVTVGSAPYTWTRTSRLAVAFTSKSTWMSPTGDDACSTAMPNALTKLPQLQLATPREDWEPHTVKNFTFSTPRGFTRSKPGDRFDLHFDGPGKAIIDVSTRMESPVDRSWNLLPGFQNTRISLPGGVGVLAEWGHDPDLNRFMCRAWVYGRQHTAEVRFSTTPATAAEDLRHHASTWRLTE</sequence>
<gene>
    <name evidence="1" type="ORF">ACFP57_09365</name>
</gene>
<dbReference type="EMBL" id="JBHSUA010000018">
    <property type="protein sequence ID" value="MFC6397184.1"/>
    <property type="molecule type" value="Genomic_DNA"/>
</dbReference>
<keyword evidence="2" id="KW-1185">Reference proteome</keyword>